<dbReference type="InterPro" id="IPR016140">
    <property type="entry name" value="Bifunc_inhib/LTP/seed_store"/>
</dbReference>
<keyword evidence="7" id="KW-1185">Reference proteome</keyword>
<dbReference type="AlphaFoldDB" id="A0A2G9I7E5"/>
<feature type="signal peptide" evidence="4">
    <location>
        <begin position="1"/>
        <end position="21"/>
    </location>
</feature>
<dbReference type="PANTHER" id="PTHR35496:SF4">
    <property type="entry name" value="2S SULFUR-RICH SEED STORAGE PROTEIN 2-LIKE"/>
    <property type="match status" value="1"/>
</dbReference>
<dbReference type="EMBL" id="NKXS01000189">
    <property type="protein sequence ID" value="PIN25687.1"/>
    <property type="molecule type" value="Genomic_DNA"/>
</dbReference>
<accession>A0A2G9I7E5</accession>
<evidence type="ECO:0000259" key="5">
    <source>
        <dbReference type="SMART" id="SM00499"/>
    </source>
</evidence>
<keyword evidence="2" id="KW-0758">Storage protein</keyword>
<organism evidence="6 7">
    <name type="scientific">Handroanthus impetiginosus</name>
    <dbReference type="NCBI Taxonomy" id="429701"/>
    <lineage>
        <taxon>Eukaryota</taxon>
        <taxon>Viridiplantae</taxon>
        <taxon>Streptophyta</taxon>
        <taxon>Embryophyta</taxon>
        <taxon>Tracheophyta</taxon>
        <taxon>Spermatophyta</taxon>
        <taxon>Magnoliopsida</taxon>
        <taxon>eudicotyledons</taxon>
        <taxon>Gunneridae</taxon>
        <taxon>Pentapetalae</taxon>
        <taxon>asterids</taxon>
        <taxon>lamiids</taxon>
        <taxon>Lamiales</taxon>
        <taxon>Bignoniaceae</taxon>
        <taxon>Crescentiina</taxon>
        <taxon>Tabebuia alliance</taxon>
        <taxon>Handroanthus</taxon>
    </lineage>
</organism>
<dbReference type="CDD" id="cd00261">
    <property type="entry name" value="AAI_SS"/>
    <property type="match status" value="1"/>
</dbReference>
<name>A0A2G9I7E5_9LAMI</name>
<comment type="caution">
    <text evidence="6">The sequence shown here is derived from an EMBL/GenBank/DDBJ whole genome shotgun (WGS) entry which is preliminary data.</text>
</comment>
<keyword evidence="3" id="KW-0708">Seed storage protein</keyword>
<proteinExistence type="inferred from homology"/>
<dbReference type="SUPFAM" id="SSF47699">
    <property type="entry name" value="Bifunctional inhibitor/lipid-transfer protein/seed storage 2S albumin"/>
    <property type="match status" value="1"/>
</dbReference>
<keyword evidence="4" id="KW-0732">Signal</keyword>
<dbReference type="OrthoDB" id="1922883at2759"/>
<feature type="domain" description="Bifunctional inhibitor/plant lipid transfer protein/seed storage helical" evidence="5">
    <location>
        <begin position="57"/>
        <end position="143"/>
    </location>
</feature>
<feature type="chain" id="PRO_5013560531" description="Bifunctional inhibitor/plant lipid transfer protein/seed storage helical domain-containing protein" evidence="4">
    <location>
        <begin position="22"/>
        <end position="150"/>
    </location>
</feature>
<evidence type="ECO:0000313" key="7">
    <source>
        <dbReference type="Proteomes" id="UP000231279"/>
    </source>
</evidence>
<gene>
    <name evidence="6" type="ORF">CDL12_01566</name>
</gene>
<dbReference type="PANTHER" id="PTHR35496">
    <property type="entry name" value="2S SEED STORAGE PROTEIN 1-RELATED"/>
    <property type="match status" value="1"/>
</dbReference>
<evidence type="ECO:0000313" key="6">
    <source>
        <dbReference type="EMBL" id="PIN25687.1"/>
    </source>
</evidence>
<dbReference type="GO" id="GO:0045735">
    <property type="term" value="F:nutrient reservoir activity"/>
    <property type="evidence" value="ECO:0007669"/>
    <property type="project" value="UniProtKB-KW"/>
</dbReference>
<reference evidence="7" key="1">
    <citation type="journal article" date="2018" name="Gigascience">
        <title>Genome assembly of the Pink Ipe (Handroanthus impetiginosus, Bignoniaceae), a highly valued, ecologically keystone Neotropical timber forest tree.</title>
        <authorList>
            <person name="Silva-Junior O.B."/>
            <person name="Grattapaglia D."/>
            <person name="Novaes E."/>
            <person name="Collevatti R.G."/>
        </authorList>
    </citation>
    <scope>NUCLEOTIDE SEQUENCE [LARGE SCALE GENOMIC DNA]</scope>
    <source>
        <strain evidence="7">cv. UFG-1</strain>
    </source>
</reference>
<sequence>MAKKVTILAALLVALVALASATTYTTTVTTTAVNDEASPEQQQRCLQQLQGRQFRSCQRYISQRRSPYEEEVLEMTTEDPRQQEEHLRECCQQLRNVDEQCQCEAIRYVVREVQQEGGSQQLRELYERVSELPRRCSLKTQRCEFRVVLV</sequence>
<dbReference type="InterPro" id="IPR036312">
    <property type="entry name" value="Bifun_inhib/LTP/seed_sf"/>
</dbReference>
<evidence type="ECO:0000256" key="3">
    <source>
        <dbReference type="ARBA" id="ARBA00023129"/>
    </source>
</evidence>
<dbReference type="InterPro" id="IPR000617">
    <property type="entry name" value="Napin/2SS/CON"/>
</dbReference>
<dbReference type="Proteomes" id="UP000231279">
    <property type="component" value="Unassembled WGS sequence"/>
</dbReference>
<evidence type="ECO:0000256" key="2">
    <source>
        <dbReference type="ARBA" id="ARBA00022761"/>
    </source>
</evidence>
<protein>
    <recommendedName>
        <fullName evidence="5">Bifunctional inhibitor/plant lipid transfer protein/seed storage helical domain-containing protein</fullName>
    </recommendedName>
</protein>
<dbReference type="Gene3D" id="1.10.110.10">
    <property type="entry name" value="Plant lipid-transfer and hydrophobic proteins"/>
    <property type="match status" value="1"/>
</dbReference>
<comment type="similarity">
    <text evidence="1">Belongs to the 2S seed storage albumins family.</text>
</comment>
<evidence type="ECO:0000256" key="4">
    <source>
        <dbReference type="SAM" id="SignalP"/>
    </source>
</evidence>
<evidence type="ECO:0000256" key="1">
    <source>
        <dbReference type="ARBA" id="ARBA00008262"/>
    </source>
</evidence>
<dbReference type="SMART" id="SM00499">
    <property type="entry name" value="AAI"/>
    <property type="match status" value="1"/>
</dbReference>
<dbReference type="Pfam" id="PF00234">
    <property type="entry name" value="Tryp_alpha_amyl"/>
    <property type="match status" value="1"/>
</dbReference>